<feature type="domain" description="Amine oxidase" evidence="2">
    <location>
        <begin position="648"/>
        <end position="702"/>
    </location>
</feature>
<dbReference type="PATRIC" id="fig|442562.3.peg.3480"/>
<dbReference type="PANTHER" id="PTHR42923:SF46">
    <property type="entry name" value="AMINE OXIDASE"/>
    <property type="match status" value="1"/>
</dbReference>
<dbReference type="Pfam" id="PF06314">
    <property type="entry name" value="ADC"/>
    <property type="match status" value="1"/>
</dbReference>
<feature type="chain" id="PRO_5001493279" description="Amine oxidase domain-containing protein" evidence="1">
    <location>
        <begin position="22"/>
        <end position="1000"/>
    </location>
</feature>
<keyword evidence="4" id="KW-1185">Reference proteome</keyword>
<dbReference type="SUPFAM" id="SSF51905">
    <property type="entry name" value="FAD/NAD(P)-binding domain"/>
    <property type="match status" value="1"/>
</dbReference>
<dbReference type="Pfam" id="PF13450">
    <property type="entry name" value="NAD_binding_8"/>
    <property type="match status" value="1"/>
</dbReference>
<evidence type="ECO:0000313" key="3">
    <source>
        <dbReference type="EMBL" id="EYD74894.1"/>
    </source>
</evidence>
<dbReference type="Pfam" id="PF01593">
    <property type="entry name" value="Amino_oxidase"/>
    <property type="match status" value="1"/>
</dbReference>
<name>A0A017HM84_9RHOB</name>
<dbReference type="InterPro" id="IPR036188">
    <property type="entry name" value="FAD/NAD-bd_sf"/>
</dbReference>
<feature type="signal peptide" evidence="1">
    <location>
        <begin position="1"/>
        <end position="21"/>
    </location>
</feature>
<reference evidence="3 4" key="1">
    <citation type="submission" date="2013-02" db="EMBL/GenBank/DDBJ databases">
        <authorList>
            <person name="Fiebig A."/>
            <person name="Goeker M."/>
            <person name="Klenk H.-P.P."/>
        </authorList>
    </citation>
    <scope>NUCLEOTIDE SEQUENCE [LARGE SCALE GENOMIC DNA]</scope>
    <source>
        <strain evidence="3 4">DSM 19309</strain>
    </source>
</reference>
<organism evidence="3 4">
    <name type="scientific">Rubellimicrobium mesophilum DSM 19309</name>
    <dbReference type="NCBI Taxonomy" id="442562"/>
    <lineage>
        <taxon>Bacteria</taxon>
        <taxon>Pseudomonadati</taxon>
        <taxon>Pseudomonadota</taxon>
        <taxon>Alphaproteobacteria</taxon>
        <taxon>Rhodobacterales</taxon>
        <taxon>Roseobacteraceae</taxon>
        <taxon>Rubellimicrobium</taxon>
    </lineage>
</organism>
<dbReference type="GO" id="GO:0016829">
    <property type="term" value="F:lyase activity"/>
    <property type="evidence" value="ECO:0007669"/>
    <property type="project" value="InterPro"/>
</dbReference>
<comment type="caution">
    <text evidence="3">The sequence shown here is derived from an EMBL/GenBank/DDBJ whole genome shotgun (WGS) entry which is preliminary data.</text>
</comment>
<proteinExistence type="predicted"/>
<dbReference type="EMBL" id="AOSK01000099">
    <property type="protein sequence ID" value="EYD74894.1"/>
    <property type="molecule type" value="Genomic_DNA"/>
</dbReference>
<gene>
    <name evidence="3" type="ORF">Rumeso_03535</name>
</gene>
<evidence type="ECO:0000313" key="4">
    <source>
        <dbReference type="Proteomes" id="UP000019666"/>
    </source>
</evidence>
<dbReference type="STRING" id="442562.Rumeso_03535"/>
<dbReference type="Gene3D" id="2.40.400.10">
    <property type="entry name" value="Acetoacetate decarboxylase-like"/>
    <property type="match status" value="1"/>
</dbReference>
<dbReference type="SUPFAM" id="SSF160104">
    <property type="entry name" value="Acetoacetate decarboxylase-like"/>
    <property type="match status" value="1"/>
</dbReference>
<dbReference type="InterPro" id="IPR023375">
    <property type="entry name" value="ADC_dom_sf"/>
</dbReference>
<accession>A0A017HM84</accession>
<evidence type="ECO:0000256" key="1">
    <source>
        <dbReference type="SAM" id="SignalP"/>
    </source>
</evidence>
<dbReference type="AlphaFoldDB" id="A0A017HM84"/>
<dbReference type="Proteomes" id="UP000019666">
    <property type="component" value="Unassembled WGS sequence"/>
</dbReference>
<dbReference type="GO" id="GO:0016491">
    <property type="term" value="F:oxidoreductase activity"/>
    <property type="evidence" value="ECO:0007669"/>
    <property type="project" value="InterPro"/>
</dbReference>
<evidence type="ECO:0000259" key="2">
    <source>
        <dbReference type="Pfam" id="PF01593"/>
    </source>
</evidence>
<dbReference type="HOGENOM" id="CLU_010966_0_0_5"/>
<protein>
    <recommendedName>
        <fullName evidence="2">Amine oxidase domain-containing protein</fullName>
    </recommendedName>
</protein>
<dbReference type="PANTHER" id="PTHR42923">
    <property type="entry name" value="PROTOPORPHYRINOGEN OXIDASE"/>
    <property type="match status" value="1"/>
</dbReference>
<sequence length="1000" mass="109156">MAKRRVAVLGGGVGAMSAAWALTSQPGARDDYDIHVYQVGWRLGGKGASGRNPLQGQRIEEHGLHIWSGFYDNAFRVMREVFDELRDEPNTYRSVDEAFFKDNNIVLGERTPEGWVRWIVQPAMKDDEPGVGEDDLSPWGYFLKLAALMRDTLDRLDPDHATGTGHASTLALGDLGDDLLRGLAGVGQALGEAPLHLMQALAGLLSGAGRADEGRAGPLARLARGVQEDIRARRARFSDGDGVEDALRRVFQLLDLGGAALRGMVEDRVLWRGFDAIDGEEISHWLEKHGAEPGSVDGALIVAVYDYAFGFRGGMTTEQARAIAAGTFLRGTLRLMLTYKGSIFYKMRGGMGDTIFTPLYKALRKRGVHFHFFHRVRGLHLDPGARAVDSITIERQVTTKGDYRPFVTVKGIDCWPSEPLWDQIEEAGALLGTAAAAGTGDEAGGRLGAADLESSWTAWKGVETRTLRRGEDFDEVILGIPVGALPDIAGDLIGASPAWRRMVSRVQTTATQAMQLWLREPTEGLGWGHGPSILTAYQDALNTWADMSHLVPAEAWPAEDEPRSIAYFCGPLADPPKVPDYSDTGYPGRARDEVKAEAMTWLRENMGFIFPRLLKDDGSFDDGLLVAAGAATPEARWEAQYFRANVEPTERYVLSVPGSTTARLRADRSGFSNLWLAGDWTYTGINAGCVESAVMSGMRAAAGLAGVTPRIVGEEEDPIPGGNGQNEPQSTAPVLKTYRPQNSPWPWSAVYGMAETTGPCVTLSMPRDAVARMLPQGLALAPQMVTGPGGHPVILLFGRQRDVRPNVVPRGWTSYLEFICAVPFVMHTDARLGRMPPMIWPQKLYLDSDPPIALGVYGYGFPKEKARIDCDDSSYVVTDRRTGREIISCAWTSKGDKARAFAFPKFAAVRPAYEMAMVTKRPLTGWQYSVYDFSLDSALLESLAMEVRIGDNGFGLPPGLHRPPSIAEASLGGFFLTADGTINNPFQSRDIRQHLLDMAP</sequence>
<dbReference type="RefSeq" id="WP_051521142.1">
    <property type="nucleotide sequence ID" value="NZ_KK088563.1"/>
</dbReference>
<dbReference type="InterPro" id="IPR010451">
    <property type="entry name" value="Acetoacetate_decarboxylase"/>
</dbReference>
<dbReference type="InterPro" id="IPR050464">
    <property type="entry name" value="Zeta_carotene_desat/Oxidored"/>
</dbReference>
<keyword evidence="1" id="KW-0732">Signal</keyword>
<dbReference type="InterPro" id="IPR002937">
    <property type="entry name" value="Amino_oxidase"/>
</dbReference>